<reference evidence="1 2" key="1">
    <citation type="submission" date="2018-03" db="EMBL/GenBank/DDBJ databases">
        <authorList>
            <person name="Fogelqvist J."/>
        </authorList>
    </citation>
    <scope>NUCLEOTIDE SEQUENCE [LARGE SCALE GENOMIC DNA]</scope>
</reference>
<dbReference type="AlphaFoldDB" id="A0A3P3Y2Y5"/>
<accession>A0A3P3Y2Y5</accession>
<dbReference type="Proteomes" id="UP000290189">
    <property type="component" value="Unassembled WGS sequence"/>
</dbReference>
<sequence length="162" mass="18681">MASVLELYFLPRSALLEVWVYTHECAAFVEAFERTCCRVMIDRKPDDADLVDWAAENPRSRQHREAEAKAHYWAIWRVDQLIVAGVYTSSHCAQSFPLPLYELSCLACRRRSPRRTPGAKSWRTALCCWRRQMQIRPLAVIREKGSLNDGNVGKMAGHSWRG</sequence>
<name>A0A3P3Y2Y5_PLABS</name>
<gene>
    <name evidence="1" type="ORF">PLBR_LOCUS1763</name>
</gene>
<organism evidence="1 2">
    <name type="scientific">Plasmodiophora brassicae</name>
    <name type="common">Clubroot disease agent</name>
    <dbReference type="NCBI Taxonomy" id="37360"/>
    <lineage>
        <taxon>Eukaryota</taxon>
        <taxon>Sar</taxon>
        <taxon>Rhizaria</taxon>
        <taxon>Endomyxa</taxon>
        <taxon>Phytomyxea</taxon>
        <taxon>Plasmodiophorida</taxon>
        <taxon>Plasmodiophoridae</taxon>
        <taxon>Plasmodiophora</taxon>
    </lineage>
</organism>
<evidence type="ECO:0000313" key="1">
    <source>
        <dbReference type="EMBL" id="SPQ94548.1"/>
    </source>
</evidence>
<keyword evidence="1" id="KW-0496">Mitochondrion</keyword>
<evidence type="ECO:0000313" key="2">
    <source>
        <dbReference type="Proteomes" id="UP000290189"/>
    </source>
</evidence>
<protein>
    <submittedName>
        <fullName evidence="1">Uncharacterized protein</fullName>
    </submittedName>
</protein>
<geneLocation type="mitochondrion" evidence="1"/>
<proteinExistence type="predicted"/>
<dbReference type="EMBL" id="OVEO01000003">
    <property type="protein sequence ID" value="SPQ94548.1"/>
    <property type="molecule type" value="Genomic_DNA"/>
</dbReference>